<proteinExistence type="predicted"/>
<protein>
    <submittedName>
        <fullName evidence="2">C2H2-type domain-containing protein</fullName>
    </submittedName>
</protein>
<accession>A0AC34F5B3</accession>
<evidence type="ECO:0000313" key="1">
    <source>
        <dbReference type="Proteomes" id="UP000887579"/>
    </source>
</evidence>
<name>A0AC34F5B3_9BILA</name>
<sequence length="205" mass="24095">MVVYQCPVCNESQLTLKLHRKHVRDTHVKGLEYLVFTCRHCGKKDMTYDWYRKHIGRCVPENIEPVMPTEDNENDMNFDDNFQMEAEEKEEVVFQQDHIKEVLDNVKEMFDSLWLSLLSSPDVTCHTVDIVCGIVSDMLKKALDLLKPNLPDYEKAQKYFTQQWSKTKSEYMRKQGLYKSGDFVQPEKYALNDRLEPVATFDGNI</sequence>
<reference evidence="2" key="1">
    <citation type="submission" date="2022-11" db="UniProtKB">
        <authorList>
            <consortium name="WormBaseParasite"/>
        </authorList>
    </citation>
    <scope>IDENTIFICATION</scope>
</reference>
<dbReference type="WBParaSite" id="ES5_v2.g12241.t1">
    <property type="protein sequence ID" value="ES5_v2.g12241.t1"/>
    <property type="gene ID" value="ES5_v2.g12241"/>
</dbReference>
<organism evidence="1 2">
    <name type="scientific">Panagrolaimus sp. ES5</name>
    <dbReference type="NCBI Taxonomy" id="591445"/>
    <lineage>
        <taxon>Eukaryota</taxon>
        <taxon>Metazoa</taxon>
        <taxon>Ecdysozoa</taxon>
        <taxon>Nematoda</taxon>
        <taxon>Chromadorea</taxon>
        <taxon>Rhabditida</taxon>
        <taxon>Tylenchina</taxon>
        <taxon>Panagrolaimomorpha</taxon>
        <taxon>Panagrolaimoidea</taxon>
        <taxon>Panagrolaimidae</taxon>
        <taxon>Panagrolaimus</taxon>
    </lineage>
</organism>
<dbReference type="Proteomes" id="UP000887579">
    <property type="component" value="Unplaced"/>
</dbReference>
<evidence type="ECO:0000313" key="2">
    <source>
        <dbReference type="WBParaSite" id="ES5_v2.g12241.t1"/>
    </source>
</evidence>